<dbReference type="OrthoDB" id="635146at2"/>
<dbReference type="Proteomes" id="UP000005551">
    <property type="component" value="Unassembled WGS sequence"/>
</dbReference>
<feature type="domain" description="Endonuclease/exonuclease/phosphatase" evidence="2">
    <location>
        <begin position="97"/>
        <end position="342"/>
    </location>
</feature>
<dbReference type="PATRIC" id="fig|1189621.3.peg.1752"/>
<dbReference type="InterPro" id="IPR051916">
    <property type="entry name" value="GPI-anchor_lipid_remodeler"/>
</dbReference>
<name>I5C536_9BACT</name>
<dbReference type="PANTHER" id="PTHR14859">
    <property type="entry name" value="CALCOFLUOR WHITE HYPERSENSITIVE PROTEIN PRECURSOR"/>
    <property type="match status" value="1"/>
</dbReference>
<keyword evidence="1" id="KW-1133">Transmembrane helix</keyword>
<evidence type="ECO:0000256" key="1">
    <source>
        <dbReference type="SAM" id="Phobius"/>
    </source>
</evidence>
<keyword evidence="4" id="KW-1185">Reference proteome</keyword>
<gene>
    <name evidence="3" type="ORF">A3SI_08391</name>
</gene>
<dbReference type="GO" id="GO:0016020">
    <property type="term" value="C:membrane"/>
    <property type="evidence" value="ECO:0007669"/>
    <property type="project" value="GOC"/>
</dbReference>
<organism evidence="3 4">
    <name type="scientific">Nitritalea halalkaliphila LW7</name>
    <dbReference type="NCBI Taxonomy" id="1189621"/>
    <lineage>
        <taxon>Bacteria</taxon>
        <taxon>Pseudomonadati</taxon>
        <taxon>Bacteroidota</taxon>
        <taxon>Cytophagia</taxon>
        <taxon>Cytophagales</taxon>
        <taxon>Cyclobacteriaceae</taxon>
        <taxon>Nitritalea</taxon>
    </lineage>
</organism>
<dbReference type="InterPro" id="IPR005135">
    <property type="entry name" value="Endo/exonuclease/phosphatase"/>
</dbReference>
<dbReference type="Gene3D" id="3.60.10.10">
    <property type="entry name" value="Endonuclease/exonuclease/phosphatase"/>
    <property type="match status" value="1"/>
</dbReference>
<comment type="caution">
    <text evidence="3">The sequence shown here is derived from an EMBL/GenBank/DDBJ whole genome shotgun (WGS) entry which is preliminary data.</text>
</comment>
<keyword evidence="1" id="KW-0472">Membrane</keyword>
<evidence type="ECO:0000259" key="2">
    <source>
        <dbReference type="Pfam" id="PF03372"/>
    </source>
</evidence>
<feature type="transmembrane region" description="Helical" evidence="1">
    <location>
        <begin position="58"/>
        <end position="77"/>
    </location>
</feature>
<dbReference type="PANTHER" id="PTHR14859:SF15">
    <property type="entry name" value="ENDONUCLEASE_EXONUCLEASE_PHOSPHATASE DOMAIN-CONTAINING PROTEIN"/>
    <property type="match status" value="1"/>
</dbReference>
<dbReference type="InterPro" id="IPR036691">
    <property type="entry name" value="Endo/exonu/phosph_ase_sf"/>
</dbReference>
<dbReference type="RefSeq" id="WP_009054603.1">
    <property type="nucleotide sequence ID" value="NZ_AJYA01000017.1"/>
</dbReference>
<dbReference type="CDD" id="cd09084">
    <property type="entry name" value="EEP-2"/>
    <property type="match status" value="1"/>
</dbReference>
<dbReference type="AlphaFoldDB" id="I5C536"/>
<dbReference type="STRING" id="1189621.A3SI_08391"/>
<dbReference type="GO" id="GO:0006506">
    <property type="term" value="P:GPI anchor biosynthetic process"/>
    <property type="evidence" value="ECO:0007669"/>
    <property type="project" value="TreeGrafter"/>
</dbReference>
<dbReference type="GO" id="GO:0003824">
    <property type="term" value="F:catalytic activity"/>
    <property type="evidence" value="ECO:0007669"/>
    <property type="project" value="InterPro"/>
</dbReference>
<evidence type="ECO:0000313" key="3">
    <source>
        <dbReference type="EMBL" id="EIM76938.1"/>
    </source>
</evidence>
<reference evidence="3 4" key="1">
    <citation type="submission" date="2012-05" db="EMBL/GenBank/DDBJ databases">
        <title>Genome sequence of Nitritalea halalkaliphila LW7.</title>
        <authorList>
            <person name="Jangir P.K."/>
            <person name="Singh A."/>
            <person name="Shivaji S."/>
            <person name="Sharma R."/>
        </authorList>
    </citation>
    <scope>NUCLEOTIDE SEQUENCE [LARGE SCALE GENOMIC DNA]</scope>
    <source>
        <strain evidence="3 4">LW7</strain>
    </source>
</reference>
<accession>I5C536</accession>
<dbReference type="Pfam" id="PF03372">
    <property type="entry name" value="Exo_endo_phos"/>
    <property type="match status" value="1"/>
</dbReference>
<keyword evidence="1" id="KW-0812">Transmembrane</keyword>
<protein>
    <recommendedName>
        <fullName evidence="2">Endonuclease/exonuclease/phosphatase domain-containing protein</fullName>
    </recommendedName>
</protein>
<sequence>MARWFYGLLLILSVAVLLSVYISPLHVPLAGLLSLGIPLLLLGHGVLFVFMLLSRSRWFWVPLLVLVLSFPYLKATFRWPSADRFQEARTEETLEVLSYNVHLFRYNREKRNPAEFRESIARWLSEHPADIKCIQEFYQDETTASTHMIRRLAQDQGMHISYQPVQRRRQRQSIGMAIISRYPIVNEGRVFDNSRNNGVIFADIRWNSDTIRVYNAHLESMSIQAEALKDVEGFKENYYDVARKIRNGQVTRARQLAQLQQHIADSPYPVLLMGDFNDTPYSYLYFNLRQNLSNAFERAGSGFGFTYNRVLFFLRIDHLFYQEDFFDVTDFKTYSAVDYSDHYPIGALLRKRSGTP</sequence>
<dbReference type="SUPFAM" id="SSF56219">
    <property type="entry name" value="DNase I-like"/>
    <property type="match status" value="1"/>
</dbReference>
<feature type="transmembrane region" description="Helical" evidence="1">
    <location>
        <begin position="32"/>
        <end position="53"/>
    </location>
</feature>
<dbReference type="EMBL" id="AJYA01000017">
    <property type="protein sequence ID" value="EIM76938.1"/>
    <property type="molecule type" value="Genomic_DNA"/>
</dbReference>
<evidence type="ECO:0000313" key="4">
    <source>
        <dbReference type="Proteomes" id="UP000005551"/>
    </source>
</evidence>
<proteinExistence type="predicted"/>